<organism evidence="3 4">
    <name type="scientific">Trypanosoma cruzi Dm28c</name>
    <dbReference type="NCBI Taxonomy" id="1416333"/>
    <lineage>
        <taxon>Eukaryota</taxon>
        <taxon>Discoba</taxon>
        <taxon>Euglenozoa</taxon>
        <taxon>Kinetoplastea</taxon>
        <taxon>Metakinetoplastina</taxon>
        <taxon>Trypanosomatida</taxon>
        <taxon>Trypanosomatidae</taxon>
        <taxon>Trypanosoma</taxon>
        <taxon>Schizotrypanum</taxon>
    </lineage>
</organism>
<feature type="compositionally biased region" description="Pro residues" evidence="1">
    <location>
        <begin position="145"/>
        <end position="171"/>
    </location>
</feature>
<feature type="region of interest" description="Disordered" evidence="1">
    <location>
        <begin position="42"/>
        <end position="75"/>
    </location>
</feature>
<sequence length="300" mass="33338">MQWLSLAAPKPLRQHSTQRAHTSSTRPVIIIAITPVACVQPSAQTNNTSTQSEIKRKDKSHSNTHRPIQQRESRTTTTTIWLTRFKSEKQKKLILVRAPFLTPTMSLLLLFPLLSPSQARHAHSSTRPSSADLGIVGPSHHTQPPCAPTAPQRPPPPPSPAAPCPPRPSQSPPCHRHAQHTQRHNVVPPLCPNHEHNAKRVMAHVCHALQPHADQPHRHALHLVVLVVGAHLPSSQSTAWCCKRLTRGFTFEWKTTCTKTTATLIHLHSFHSLTRTQTAATRGTRQIKLHTAVLQFCLPL</sequence>
<keyword evidence="2" id="KW-0472">Membrane</keyword>
<evidence type="ECO:0000313" key="4">
    <source>
        <dbReference type="Proteomes" id="UP000017861"/>
    </source>
</evidence>
<dbReference type="EMBL" id="AYLP01000134">
    <property type="protein sequence ID" value="ESS63292.1"/>
    <property type="molecule type" value="Genomic_DNA"/>
</dbReference>
<accession>V5BB63</accession>
<proteinExistence type="predicted"/>
<gene>
    <name evidence="3" type="ORF">TCDM_08944</name>
</gene>
<feature type="compositionally biased region" description="Basic residues" evidence="1">
    <location>
        <begin position="174"/>
        <end position="183"/>
    </location>
</feature>
<name>V5BB63_TRYCR</name>
<evidence type="ECO:0000256" key="2">
    <source>
        <dbReference type="SAM" id="Phobius"/>
    </source>
</evidence>
<feature type="region of interest" description="Disordered" evidence="1">
    <location>
        <begin position="120"/>
        <end position="187"/>
    </location>
</feature>
<feature type="region of interest" description="Disordered" evidence="1">
    <location>
        <begin position="1"/>
        <end position="23"/>
    </location>
</feature>
<protein>
    <submittedName>
        <fullName evidence="3">Uncharacterized protein</fullName>
    </submittedName>
</protein>
<feature type="compositionally biased region" description="Polar residues" evidence="1">
    <location>
        <begin position="42"/>
        <end position="52"/>
    </location>
</feature>
<evidence type="ECO:0000313" key="3">
    <source>
        <dbReference type="EMBL" id="ESS63292.1"/>
    </source>
</evidence>
<feature type="transmembrane region" description="Helical" evidence="2">
    <location>
        <begin position="94"/>
        <end position="114"/>
    </location>
</feature>
<keyword evidence="2" id="KW-0812">Transmembrane</keyword>
<reference evidence="3 4" key="1">
    <citation type="journal article" date="2014" name="Genome Announc.">
        <title>Trypanosoma cruzi Clone Dm28c Draft Genome Sequence.</title>
        <authorList>
            <person name="Grisard E.C."/>
            <person name="Teixeira S.M."/>
            <person name="de Almeida L.G."/>
            <person name="Stoco P.H."/>
            <person name="Gerber A.L."/>
            <person name="Talavera-Lopez C."/>
            <person name="Lima O.C."/>
            <person name="Andersson B."/>
            <person name="de Vasconcelos A.T."/>
        </authorList>
    </citation>
    <scope>NUCLEOTIDE SEQUENCE [LARGE SCALE GENOMIC DNA]</scope>
    <source>
        <strain evidence="3 4">Dm28c</strain>
    </source>
</reference>
<keyword evidence="2" id="KW-1133">Transmembrane helix</keyword>
<comment type="caution">
    <text evidence="3">The sequence shown here is derived from an EMBL/GenBank/DDBJ whole genome shotgun (WGS) entry which is preliminary data.</text>
</comment>
<dbReference type="VEuPathDB" id="TriTrypDB:TCDM_08944"/>
<dbReference type="AlphaFoldDB" id="V5BB63"/>
<evidence type="ECO:0000256" key="1">
    <source>
        <dbReference type="SAM" id="MobiDB-lite"/>
    </source>
</evidence>
<dbReference type="Proteomes" id="UP000017861">
    <property type="component" value="Unassembled WGS sequence"/>
</dbReference>